<dbReference type="GO" id="GO:0051537">
    <property type="term" value="F:2 iron, 2 sulfur cluster binding"/>
    <property type="evidence" value="ECO:0007669"/>
    <property type="project" value="UniProtKB-KW"/>
</dbReference>
<dbReference type="AlphaFoldDB" id="A0A7C9RG58"/>
<dbReference type="InterPro" id="IPR041921">
    <property type="entry name" value="NuoE_N"/>
</dbReference>
<comment type="cofactor">
    <cofactor evidence="6">
        <name>[2Fe-2S] cluster</name>
        <dbReference type="ChEBI" id="CHEBI:190135"/>
    </cofactor>
</comment>
<keyword evidence="2 7" id="KW-0001">2Fe-2S</keyword>
<gene>
    <name evidence="8" type="ORF">G4V63_15925</name>
</gene>
<dbReference type="Gene3D" id="1.10.10.1590">
    <property type="entry name" value="NADH-quinone oxidoreductase subunit E"/>
    <property type="match status" value="1"/>
</dbReference>
<reference evidence="8" key="1">
    <citation type="submission" date="2020-02" db="EMBL/GenBank/DDBJ databases">
        <title>Draft genome sequence of Candidatus Afipia apatlaquensis IBT-C3, a potential strain for decolorization of textile dyes.</title>
        <authorList>
            <person name="Sanchez-Reyes A."/>
            <person name="Breton-Deval L."/>
            <person name="Mangelson H."/>
            <person name="Sanchez-Flores A."/>
        </authorList>
    </citation>
    <scope>NUCLEOTIDE SEQUENCE [LARGE SCALE GENOMIC DNA]</scope>
    <source>
        <strain evidence="8">IBT-C3</strain>
    </source>
</reference>
<comment type="cofactor">
    <cofactor evidence="7">
        <name>[2Fe-2S] cluster</name>
        <dbReference type="ChEBI" id="CHEBI:190135"/>
    </cofactor>
    <text evidence="7">Binds 1 [2Fe-2S] cluster.</text>
</comment>
<protein>
    <submittedName>
        <fullName evidence="8">NAD(P)H-dependent oxidoreductase subunit E</fullName>
    </submittedName>
</protein>
<keyword evidence="3 7" id="KW-0479">Metal-binding</keyword>
<dbReference type="InterPro" id="IPR042128">
    <property type="entry name" value="NuoE_dom"/>
</dbReference>
<dbReference type="InterPro" id="IPR028431">
    <property type="entry name" value="NADP_DH_HndA-like"/>
</dbReference>
<sequence length="157" mass="17418">MDNDKDVIEAIERNGSTPDKLIEVLIDVQNHSGENYISEGKLRAVSDALRVPLGKAYGVASFYSMLSTKKRGRYVIQVCNSVPCHIYRSMDIVKALEDVLQIKAGEVTPDGIFSLEYTDCIGNCAEPPSMKINDRVYGNLDYNKVVSIIDSIRKEGV</sequence>
<evidence type="ECO:0000256" key="6">
    <source>
        <dbReference type="ARBA" id="ARBA00034078"/>
    </source>
</evidence>
<dbReference type="InterPro" id="IPR002023">
    <property type="entry name" value="NuoE-like"/>
</dbReference>
<evidence type="ECO:0000256" key="1">
    <source>
        <dbReference type="ARBA" id="ARBA00010643"/>
    </source>
</evidence>
<dbReference type="InterPro" id="IPR036249">
    <property type="entry name" value="Thioredoxin-like_sf"/>
</dbReference>
<dbReference type="SUPFAM" id="SSF52833">
    <property type="entry name" value="Thioredoxin-like"/>
    <property type="match status" value="1"/>
</dbReference>
<keyword evidence="9" id="KW-1185">Reference proteome</keyword>
<proteinExistence type="inferred from homology"/>
<evidence type="ECO:0000256" key="2">
    <source>
        <dbReference type="ARBA" id="ARBA00022714"/>
    </source>
</evidence>
<accession>A0A7C9RG58</accession>
<evidence type="ECO:0000256" key="7">
    <source>
        <dbReference type="PIRSR" id="PIRSR000216-1"/>
    </source>
</evidence>
<evidence type="ECO:0000256" key="4">
    <source>
        <dbReference type="ARBA" id="ARBA00023004"/>
    </source>
</evidence>
<dbReference type="GO" id="GO:0046872">
    <property type="term" value="F:metal ion binding"/>
    <property type="evidence" value="ECO:0007669"/>
    <property type="project" value="UniProtKB-KW"/>
</dbReference>
<name>A0A7C9RG58_9BRAD</name>
<comment type="similarity">
    <text evidence="1">Belongs to the complex I 24 kDa subunit family.</text>
</comment>
<dbReference type="Proteomes" id="UP000480266">
    <property type="component" value="Unassembled WGS sequence"/>
</dbReference>
<evidence type="ECO:0000256" key="3">
    <source>
        <dbReference type="ARBA" id="ARBA00022723"/>
    </source>
</evidence>
<evidence type="ECO:0000256" key="5">
    <source>
        <dbReference type="ARBA" id="ARBA00023014"/>
    </source>
</evidence>
<dbReference type="EMBL" id="JAAMRR010000813">
    <property type="protein sequence ID" value="NGX96643.1"/>
    <property type="molecule type" value="Genomic_DNA"/>
</dbReference>
<dbReference type="GO" id="GO:0016491">
    <property type="term" value="F:oxidoreductase activity"/>
    <property type="evidence" value="ECO:0007669"/>
    <property type="project" value="InterPro"/>
</dbReference>
<evidence type="ECO:0000313" key="8">
    <source>
        <dbReference type="EMBL" id="NGX96643.1"/>
    </source>
</evidence>
<keyword evidence="5 7" id="KW-0411">Iron-sulfur</keyword>
<feature type="binding site" evidence="7">
    <location>
        <position position="84"/>
    </location>
    <ligand>
        <name>[2Fe-2S] cluster</name>
        <dbReference type="ChEBI" id="CHEBI:190135"/>
    </ligand>
</feature>
<dbReference type="Pfam" id="PF01257">
    <property type="entry name" value="2Fe-2S_thioredx"/>
    <property type="match status" value="1"/>
</dbReference>
<dbReference type="Gene3D" id="3.40.30.10">
    <property type="entry name" value="Glutaredoxin"/>
    <property type="match status" value="1"/>
</dbReference>
<feature type="binding site" evidence="7">
    <location>
        <position position="120"/>
    </location>
    <ligand>
        <name>[2Fe-2S] cluster</name>
        <dbReference type="ChEBI" id="CHEBI:190135"/>
    </ligand>
</feature>
<keyword evidence="4 7" id="KW-0408">Iron</keyword>
<dbReference type="PANTHER" id="PTHR43342:SF1">
    <property type="entry name" value="BIFURCATING [FEFE] HYDROGENASE GAMMA SUBUNIT"/>
    <property type="match status" value="1"/>
</dbReference>
<feature type="binding site" evidence="7">
    <location>
        <position position="79"/>
    </location>
    <ligand>
        <name>[2Fe-2S] cluster</name>
        <dbReference type="ChEBI" id="CHEBI:190135"/>
    </ligand>
</feature>
<dbReference type="PIRSF" id="PIRSF000216">
    <property type="entry name" value="NADH_DH_24kDa"/>
    <property type="match status" value="1"/>
</dbReference>
<feature type="binding site" evidence="7">
    <location>
        <position position="124"/>
    </location>
    <ligand>
        <name>[2Fe-2S] cluster</name>
        <dbReference type="ChEBI" id="CHEBI:190135"/>
    </ligand>
</feature>
<organism evidence="8 9">
    <name type="scientific">Candidatus Afipia apatlaquensis</name>
    <dbReference type="NCBI Taxonomy" id="2712852"/>
    <lineage>
        <taxon>Bacteria</taxon>
        <taxon>Pseudomonadati</taxon>
        <taxon>Pseudomonadota</taxon>
        <taxon>Alphaproteobacteria</taxon>
        <taxon>Hyphomicrobiales</taxon>
        <taxon>Nitrobacteraceae</taxon>
        <taxon>Afipia</taxon>
    </lineage>
</organism>
<dbReference type="PANTHER" id="PTHR43342">
    <property type="entry name" value="NADH-QUINONE OXIDOREDUCTASE, E SUBUNIT"/>
    <property type="match status" value="1"/>
</dbReference>
<dbReference type="CDD" id="cd03064">
    <property type="entry name" value="TRX_Fd_NuoE"/>
    <property type="match status" value="1"/>
</dbReference>
<evidence type="ECO:0000313" key="9">
    <source>
        <dbReference type="Proteomes" id="UP000480266"/>
    </source>
</evidence>
<comment type="caution">
    <text evidence="8">The sequence shown here is derived from an EMBL/GenBank/DDBJ whole genome shotgun (WGS) entry which is preliminary data.</text>
</comment>